<evidence type="ECO:0000256" key="1">
    <source>
        <dbReference type="ARBA" id="ARBA00010515"/>
    </source>
</evidence>
<accession>W9S1D5</accession>
<gene>
    <name evidence="3" type="ORF">L484_012934</name>
</gene>
<dbReference type="InterPro" id="IPR050466">
    <property type="entry name" value="Carboxylest/Gibb_receptor"/>
</dbReference>
<reference evidence="4" key="1">
    <citation type="submission" date="2013-01" db="EMBL/GenBank/DDBJ databases">
        <title>Draft Genome Sequence of a Mulberry Tree, Morus notabilis C.K. Schneid.</title>
        <authorList>
            <person name="He N."/>
            <person name="Zhao S."/>
        </authorList>
    </citation>
    <scope>NUCLEOTIDE SEQUENCE</scope>
</reference>
<keyword evidence="4" id="KW-1185">Reference proteome</keyword>
<evidence type="ECO:0000259" key="2">
    <source>
        <dbReference type="Pfam" id="PF07859"/>
    </source>
</evidence>
<organism evidence="3 4">
    <name type="scientific">Morus notabilis</name>
    <dbReference type="NCBI Taxonomy" id="981085"/>
    <lineage>
        <taxon>Eukaryota</taxon>
        <taxon>Viridiplantae</taxon>
        <taxon>Streptophyta</taxon>
        <taxon>Embryophyta</taxon>
        <taxon>Tracheophyta</taxon>
        <taxon>Spermatophyta</taxon>
        <taxon>Magnoliopsida</taxon>
        <taxon>eudicotyledons</taxon>
        <taxon>Gunneridae</taxon>
        <taxon>Pentapetalae</taxon>
        <taxon>rosids</taxon>
        <taxon>fabids</taxon>
        <taxon>Rosales</taxon>
        <taxon>Moraceae</taxon>
        <taxon>Moreae</taxon>
        <taxon>Morus</taxon>
    </lineage>
</organism>
<feature type="domain" description="Alpha/beta hydrolase fold-3" evidence="2">
    <location>
        <begin position="339"/>
        <end position="443"/>
    </location>
</feature>
<dbReference type="Gene3D" id="3.40.50.1820">
    <property type="entry name" value="alpha/beta hydrolase"/>
    <property type="match status" value="2"/>
</dbReference>
<name>W9S1D5_9ROSA</name>
<dbReference type="Proteomes" id="UP000030645">
    <property type="component" value="Unassembled WGS sequence"/>
</dbReference>
<comment type="similarity">
    <text evidence="1">Belongs to the 'GDXG' lipolytic enzyme family.</text>
</comment>
<proteinExistence type="inferred from homology"/>
<dbReference type="Pfam" id="PF07859">
    <property type="entry name" value="Abhydrolase_3"/>
    <property type="match status" value="2"/>
</dbReference>
<dbReference type="SUPFAM" id="SSF53474">
    <property type="entry name" value="alpha/beta-Hydrolases"/>
    <property type="match status" value="2"/>
</dbReference>
<dbReference type="InterPro" id="IPR029058">
    <property type="entry name" value="AB_hydrolase_fold"/>
</dbReference>
<dbReference type="STRING" id="981085.W9S1D5"/>
<dbReference type="AlphaFoldDB" id="W9S1D5"/>
<dbReference type="EMBL" id="KE345922">
    <property type="protein sequence ID" value="EXC20859.1"/>
    <property type="molecule type" value="Genomic_DNA"/>
</dbReference>
<feature type="domain" description="Alpha/beta hydrolase fold-3" evidence="2">
    <location>
        <begin position="90"/>
        <end position="312"/>
    </location>
</feature>
<dbReference type="eggNOG" id="KOG1515">
    <property type="taxonomic scope" value="Eukaryota"/>
</dbReference>
<sequence length="521" mass="57519">MSSDHENKNSISNSTVDAKDYLKIVPNPDGTITRLFQFPSTPTAPDPTTNLSPVLTKDVPLNPTRHTWIRIFLPSQAMQNHPTTKKLPLVVYYHGGGFILLSASSCMNHDFCSKMAAEFAAVVVSVDYRLAPEHRLPAAYEDAVEALHWMKSAEETWLREFCDVSSCFLMGTSAGGNITYHAGLRASSAVDELAPLKIRGLILHHPFFGGVRRTASEVRLANNPILPLSGSDLMWELALPIGVDRDHGYCNPKDDDKSCENFDRIRVMGWPVLVIGCDGDPLIDRQVEFVETLKKKGVAVVAQFHQGDYHGVELMELSKAKELFVLVKDFIQSFILFIASSTLSHDYVVNLAAELRAVVISVDYRLAPEHRLPAAYDDAMEVLHWILTAGDDWLRNYAYSSNCFLMGDSAGGNIAYQLGLRSAAEVARLQPITIRGLILHRPFFVLCIVTVGGGSKAVEQLGSLGWKVMVTGLDGDPLFDRQAELVKMLEAKGVKVVAHFGVGEYHAVEINDVPFISLIRV</sequence>
<dbReference type="PANTHER" id="PTHR23024:SF546">
    <property type="entry name" value="CARBOXYLESTERASE 120-RELATED"/>
    <property type="match status" value="1"/>
</dbReference>
<dbReference type="InterPro" id="IPR013094">
    <property type="entry name" value="AB_hydrolase_3"/>
</dbReference>
<evidence type="ECO:0000313" key="4">
    <source>
        <dbReference type="Proteomes" id="UP000030645"/>
    </source>
</evidence>
<evidence type="ECO:0000313" key="3">
    <source>
        <dbReference type="EMBL" id="EXC20859.1"/>
    </source>
</evidence>
<protein>
    <submittedName>
        <fullName evidence="3">Carboxylesterase 1</fullName>
    </submittedName>
</protein>
<dbReference type="PANTHER" id="PTHR23024">
    <property type="entry name" value="ARYLACETAMIDE DEACETYLASE"/>
    <property type="match status" value="1"/>
</dbReference>
<dbReference type="GO" id="GO:0016787">
    <property type="term" value="F:hydrolase activity"/>
    <property type="evidence" value="ECO:0007669"/>
    <property type="project" value="InterPro"/>
</dbReference>